<dbReference type="InterPro" id="IPR053174">
    <property type="entry name" value="LpxI"/>
</dbReference>
<reference evidence="3" key="1">
    <citation type="submission" date="2018-06" db="EMBL/GenBank/DDBJ databases">
        <authorList>
            <person name="Zhirakovskaya E."/>
        </authorList>
    </citation>
    <scope>NUCLEOTIDE SEQUENCE</scope>
</reference>
<dbReference type="PANTHER" id="PTHR39962">
    <property type="entry name" value="BLL4848 PROTEIN"/>
    <property type="match status" value="1"/>
</dbReference>
<dbReference type="PANTHER" id="PTHR39962:SF1">
    <property type="entry name" value="LPXI FAMILY PROTEIN"/>
    <property type="match status" value="1"/>
</dbReference>
<dbReference type="Gene3D" id="3.40.140.80">
    <property type="match status" value="1"/>
</dbReference>
<dbReference type="AlphaFoldDB" id="A0A3B1D667"/>
<dbReference type="Gene3D" id="3.40.50.20">
    <property type="match status" value="1"/>
</dbReference>
<dbReference type="InterPro" id="IPR043167">
    <property type="entry name" value="LpxI_C_sf"/>
</dbReference>
<dbReference type="InterPro" id="IPR010415">
    <property type="entry name" value="LpxI_C"/>
</dbReference>
<feature type="domain" description="LpxI N-terminal" evidence="2">
    <location>
        <begin position="4"/>
        <end position="129"/>
    </location>
</feature>
<dbReference type="EMBL" id="UOGF01000077">
    <property type="protein sequence ID" value="VAX31634.1"/>
    <property type="molecule type" value="Genomic_DNA"/>
</dbReference>
<evidence type="ECO:0000259" key="2">
    <source>
        <dbReference type="Pfam" id="PF17930"/>
    </source>
</evidence>
<proteinExistence type="predicted"/>
<dbReference type="InterPro" id="IPR041255">
    <property type="entry name" value="LpxI_N"/>
</dbReference>
<dbReference type="Pfam" id="PF06230">
    <property type="entry name" value="LpxI_C"/>
    <property type="match status" value="1"/>
</dbReference>
<name>A0A3B1D667_9ZZZZ</name>
<sequence>MQGKIGLIAGNGQFPMIFAARAKALNLSVLAVAHEGETDPALSKQVDEILWIRVGQIGKLISFFKKKGVTEALMAGGIKKTHIFKIRPDFRALSILSRIKEKKDDVLLRAFAEELERENITIQPSTLYLGPLLAQAGEWTRPLKKEERSDIEWGFRLAKKMGALDIGQCVVVRKGVILAVEAIEGTDAAITRGGTLCKENAVVIKACKPQQDFRFDLPTVGPQTIRTMKAVKASVLALEVGKSLVLDKEQFLKEAREAKIAVVGWKDNTETNEMETI</sequence>
<organism evidence="3">
    <name type="scientific">hydrothermal vent metagenome</name>
    <dbReference type="NCBI Taxonomy" id="652676"/>
    <lineage>
        <taxon>unclassified sequences</taxon>
        <taxon>metagenomes</taxon>
        <taxon>ecological metagenomes</taxon>
    </lineage>
</organism>
<evidence type="ECO:0000313" key="3">
    <source>
        <dbReference type="EMBL" id="VAX31634.1"/>
    </source>
</evidence>
<feature type="domain" description="LpxI C-terminal" evidence="1">
    <location>
        <begin position="140"/>
        <end position="263"/>
    </location>
</feature>
<protein>
    <submittedName>
        <fullName evidence="3">UDP-2,3-diacylglucosamine pyrophosphatase</fullName>
    </submittedName>
</protein>
<dbReference type="Pfam" id="PF17930">
    <property type="entry name" value="LpxI_N"/>
    <property type="match status" value="1"/>
</dbReference>
<evidence type="ECO:0000259" key="1">
    <source>
        <dbReference type="Pfam" id="PF06230"/>
    </source>
</evidence>
<gene>
    <name evidence="3" type="ORF">MNBD_NITROSPIRAE01-1976</name>
</gene>
<accession>A0A3B1D667</accession>